<evidence type="ECO:0000313" key="1">
    <source>
        <dbReference type="EMBL" id="CCO58881.1"/>
    </source>
</evidence>
<keyword evidence="2" id="KW-1185">Reference proteome</keyword>
<dbReference type="RefSeq" id="WP_022551485.1">
    <property type="nucleotide sequence ID" value="NC_022528.1"/>
</dbReference>
<dbReference type="OrthoDB" id="5592950at2"/>
<dbReference type="Proteomes" id="UP000016895">
    <property type="component" value="Chromosome 1"/>
</dbReference>
<proteinExistence type="predicted"/>
<dbReference type="AlphaFoldDB" id="U4K8G0"/>
<organism evidence="1 2">
    <name type="scientific">Vibrio nigripulchritudo</name>
    <dbReference type="NCBI Taxonomy" id="28173"/>
    <lineage>
        <taxon>Bacteria</taxon>
        <taxon>Pseudomonadati</taxon>
        <taxon>Pseudomonadota</taxon>
        <taxon>Gammaproteobacteria</taxon>
        <taxon>Vibrionales</taxon>
        <taxon>Vibrionaceae</taxon>
        <taxon>Vibrio</taxon>
    </lineage>
</organism>
<dbReference type="PROSITE" id="PS51257">
    <property type="entry name" value="PROKAR_LIPOPROTEIN"/>
    <property type="match status" value="1"/>
</dbReference>
<evidence type="ECO:0008006" key="3">
    <source>
        <dbReference type="Google" id="ProtNLM"/>
    </source>
</evidence>
<gene>
    <name evidence="1" type="ORF">VIBNI_A2839</name>
</gene>
<sequence length="259" mass="27479">MKKHVLGMALSLFLVGCGGGSDSNDANNTVNNSGASDKAPSTSPVQDLSALEILFGNNKSNIIELTGYNASTAHIENSAKKVGYINGTFLKFLASGSGMSLQELTQKISSAALSGDSITLGSKGEISVSISTANGGVGYIITSNSLDMTFPQVSILESSSGKIPFGYSSSNQSLKFEFTLDMSTQRYLYSRFEQGDVVYGFSENSQGDHEFLVKDRVNSISNEYLITYFSNSQLVKVVKNGSEVSTGTYNASTDTISGF</sequence>
<protein>
    <recommendedName>
        <fullName evidence="3">Lipoprotein</fullName>
    </recommendedName>
</protein>
<dbReference type="EMBL" id="FO203526">
    <property type="protein sequence ID" value="CCO58881.1"/>
    <property type="molecule type" value="Genomic_DNA"/>
</dbReference>
<evidence type="ECO:0000313" key="2">
    <source>
        <dbReference type="Proteomes" id="UP000016895"/>
    </source>
</evidence>
<accession>U4K8G0</accession>
<name>U4K8G0_9VIBR</name>
<reference evidence="1 2" key="1">
    <citation type="journal article" date="2013" name="ISME J.">
        <title>Comparative genomics of pathogenic lineages of Vibrio nigripulchritudo identifies virulence-associated traits.</title>
        <authorList>
            <person name="Goudenege D."/>
            <person name="Labreuche Y."/>
            <person name="Krin E."/>
            <person name="Ansquer D."/>
            <person name="Mangenot S."/>
            <person name="Calteau A."/>
            <person name="Medigue C."/>
            <person name="Mazel D."/>
            <person name="Polz M.F."/>
            <person name="Le Roux F."/>
        </authorList>
    </citation>
    <scope>NUCLEOTIDE SEQUENCE [LARGE SCALE GENOMIC DNA]</scope>
    <source>
        <strain evidence="2">SnF1</strain>
    </source>
</reference>
<dbReference type="KEGG" id="vni:VIBNI_A2839"/>
<dbReference type="PATRIC" id="fig|1260221.3.peg.2706"/>